<evidence type="ECO:0000256" key="1">
    <source>
        <dbReference type="ARBA" id="ARBA00023015"/>
    </source>
</evidence>
<reference evidence="6 7" key="1">
    <citation type="submission" date="2018-05" db="EMBL/GenBank/DDBJ databases">
        <authorList>
            <consortium name="IHU Genomes"/>
        </authorList>
    </citation>
    <scope>NUCLEOTIDE SEQUENCE [LARGE SCALE GENOMIC DNA]</scope>
    <source>
        <strain evidence="6 7">P7336</strain>
    </source>
</reference>
<dbReference type="InterPro" id="IPR001647">
    <property type="entry name" value="HTH_TetR"/>
</dbReference>
<sequence length="196" mass="21091">MPRPRNFDEAQVLSAARDVFRTHGYAATSVDDLCAATGLGRGSLYGAFGDKHSLYLRALDSYTASVIDEVRGELRESAGSAFERLVTHIRKRTRAQIADSKRLGCLLANGASELAATDREIVLRANRTMHAWRKELAATLAEAQRDGDLSPEADTDALANLLLTVLRGSEALRKQGFPPTAINAAADQAIALLAKA</sequence>
<dbReference type="OrthoDB" id="9805134at2"/>
<evidence type="ECO:0000256" key="2">
    <source>
        <dbReference type="ARBA" id="ARBA00023125"/>
    </source>
</evidence>
<dbReference type="InterPro" id="IPR036271">
    <property type="entry name" value="Tet_transcr_reg_TetR-rel_C_sf"/>
</dbReference>
<evidence type="ECO:0000256" key="3">
    <source>
        <dbReference type="ARBA" id="ARBA00023163"/>
    </source>
</evidence>
<dbReference type="SUPFAM" id="SSF48498">
    <property type="entry name" value="Tetracyclin repressor-like, C-terminal domain"/>
    <property type="match status" value="1"/>
</dbReference>
<feature type="domain" description="HTH tetR-type" evidence="5">
    <location>
        <begin position="6"/>
        <end position="66"/>
    </location>
</feature>
<proteinExistence type="predicted"/>
<dbReference type="Gene3D" id="1.10.357.10">
    <property type="entry name" value="Tetracycline Repressor, domain 2"/>
    <property type="match status" value="1"/>
</dbReference>
<dbReference type="AlphaFoldDB" id="A0A1E3TF52"/>
<dbReference type="Gene3D" id="1.10.10.60">
    <property type="entry name" value="Homeodomain-like"/>
    <property type="match status" value="1"/>
</dbReference>
<feature type="DNA-binding region" description="H-T-H motif" evidence="4">
    <location>
        <begin position="29"/>
        <end position="48"/>
    </location>
</feature>
<gene>
    <name evidence="6" type="ORF">MSP7336_03345</name>
</gene>
<organism evidence="6 7">
    <name type="scientific">Mycobacterium shimoidei</name>
    <dbReference type="NCBI Taxonomy" id="29313"/>
    <lineage>
        <taxon>Bacteria</taxon>
        <taxon>Bacillati</taxon>
        <taxon>Actinomycetota</taxon>
        <taxon>Actinomycetes</taxon>
        <taxon>Mycobacteriales</taxon>
        <taxon>Mycobacteriaceae</taxon>
        <taxon>Mycobacterium</taxon>
    </lineage>
</organism>
<dbReference type="PANTHER" id="PTHR47506">
    <property type="entry name" value="TRANSCRIPTIONAL REGULATORY PROTEIN"/>
    <property type="match status" value="1"/>
</dbReference>
<dbReference type="Pfam" id="PF16925">
    <property type="entry name" value="TetR_C_13"/>
    <property type="match status" value="1"/>
</dbReference>
<evidence type="ECO:0000256" key="4">
    <source>
        <dbReference type="PROSITE-ProRule" id="PRU00335"/>
    </source>
</evidence>
<keyword evidence="7" id="KW-1185">Reference proteome</keyword>
<dbReference type="Proteomes" id="UP000252015">
    <property type="component" value="Unassembled WGS sequence"/>
</dbReference>
<dbReference type="InterPro" id="IPR011075">
    <property type="entry name" value="TetR_C"/>
</dbReference>
<dbReference type="GO" id="GO:0003677">
    <property type="term" value="F:DNA binding"/>
    <property type="evidence" value="ECO:0007669"/>
    <property type="project" value="UniProtKB-UniRule"/>
</dbReference>
<dbReference type="InterPro" id="IPR009057">
    <property type="entry name" value="Homeodomain-like_sf"/>
</dbReference>
<dbReference type="PRINTS" id="PR00455">
    <property type="entry name" value="HTHTETR"/>
</dbReference>
<dbReference type="STRING" id="29313.BHQ16_12375"/>
<evidence type="ECO:0000259" key="5">
    <source>
        <dbReference type="PROSITE" id="PS50977"/>
    </source>
</evidence>
<dbReference type="PANTHER" id="PTHR47506:SF1">
    <property type="entry name" value="HTH-TYPE TRANSCRIPTIONAL REGULATOR YJDC"/>
    <property type="match status" value="1"/>
</dbReference>
<keyword evidence="1" id="KW-0805">Transcription regulation</keyword>
<protein>
    <submittedName>
        <fullName evidence="6">TetR family transcriptional regulator [Amycolatopsis mediterranei S699]</fullName>
    </submittedName>
</protein>
<dbReference type="Pfam" id="PF00440">
    <property type="entry name" value="TetR_N"/>
    <property type="match status" value="1"/>
</dbReference>
<evidence type="ECO:0000313" key="6">
    <source>
        <dbReference type="EMBL" id="SRX95081.1"/>
    </source>
</evidence>
<keyword evidence="2 4" id="KW-0238">DNA-binding</keyword>
<dbReference type="EMBL" id="UEGW01000001">
    <property type="protein sequence ID" value="SRX95081.1"/>
    <property type="molecule type" value="Genomic_DNA"/>
</dbReference>
<dbReference type="RefSeq" id="WP_069396347.1">
    <property type="nucleotide sequence ID" value="NZ_JACKUN010000024.1"/>
</dbReference>
<evidence type="ECO:0000313" key="7">
    <source>
        <dbReference type="Proteomes" id="UP000252015"/>
    </source>
</evidence>
<name>A0A1E3TF52_MYCSH</name>
<accession>A0A1E3TF52</accession>
<dbReference type="PROSITE" id="PS01081">
    <property type="entry name" value="HTH_TETR_1"/>
    <property type="match status" value="1"/>
</dbReference>
<dbReference type="PROSITE" id="PS50977">
    <property type="entry name" value="HTH_TETR_2"/>
    <property type="match status" value="1"/>
</dbReference>
<dbReference type="InterPro" id="IPR023772">
    <property type="entry name" value="DNA-bd_HTH_TetR-type_CS"/>
</dbReference>
<keyword evidence="3" id="KW-0804">Transcription</keyword>
<dbReference type="SUPFAM" id="SSF46689">
    <property type="entry name" value="Homeodomain-like"/>
    <property type="match status" value="1"/>
</dbReference>